<sequence length="119" mass="12878">MCRNISTMLFVLFAVVLDLPASKGEGSAIDISQCYRAVSESGEIFCQLSGYDNFESLIYATCQLVCGGTNVQLPEDACSSGVRSGCSEKVAETLKTWSAAMKKRKDDLIEKWCTSANQG</sequence>
<evidence type="ECO:0000313" key="2">
    <source>
        <dbReference type="EMBL" id="MXU90965.1"/>
    </source>
</evidence>
<reference evidence="2" key="1">
    <citation type="submission" date="2019-12" db="EMBL/GenBank/DDBJ databases">
        <title>An insight into the sialome of adult female Ixodes ricinus ticks feeding for 6 days.</title>
        <authorList>
            <person name="Perner J."/>
            <person name="Ribeiro J.M.C."/>
        </authorList>
    </citation>
    <scope>NUCLEOTIDE SEQUENCE</scope>
    <source>
        <strain evidence="2">Semi-engorged</strain>
        <tissue evidence="2">Salivary glands</tissue>
    </source>
</reference>
<feature type="chain" id="PRO_5025447166" evidence="1">
    <location>
        <begin position="25"/>
        <end position="119"/>
    </location>
</feature>
<organism evidence="2">
    <name type="scientific">Ixodes ricinus</name>
    <name type="common">Common tick</name>
    <name type="synonym">Acarus ricinus</name>
    <dbReference type="NCBI Taxonomy" id="34613"/>
    <lineage>
        <taxon>Eukaryota</taxon>
        <taxon>Metazoa</taxon>
        <taxon>Ecdysozoa</taxon>
        <taxon>Arthropoda</taxon>
        <taxon>Chelicerata</taxon>
        <taxon>Arachnida</taxon>
        <taxon>Acari</taxon>
        <taxon>Parasitiformes</taxon>
        <taxon>Ixodida</taxon>
        <taxon>Ixodoidea</taxon>
        <taxon>Ixodidae</taxon>
        <taxon>Ixodinae</taxon>
        <taxon>Ixodes</taxon>
    </lineage>
</organism>
<name>A0A6B0UMV0_IXORI</name>
<protein>
    <submittedName>
        <fullName evidence="2">Putative conserved secreted protein</fullName>
    </submittedName>
</protein>
<keyword evidence="1" id="KW-0732">Signal</keyword>
<dbReference type="EMBL" id="GIFC01008882">
    <property type="protein sequence ID" value="MXU90965.1"/>
    <property type="molecule type" value="Transcribed_RNA"/>
</dbReference>
<dbReference type="AlphaFoldDB" id="A0A6B0UMV0"/>
<accession>A0A6B0UMV0</accession>
<feature type="signal peptide" evidence="1">
    <location>
        <begin position="1"/>
        <end position="24"/>
    </location>
</feature>
<evidence type="ECO:0000256" key="1">
    <source>
        <dbReference type="SAM" id="SignalP"/>
    </source>
</evidence>
<proteinExistence type="predicted"/>